<comment type="caution">
    <text evidence="7">The sequence shown here is derived from an EMBL/GenBank/DDBJ whole genome shotgun (WGS) entry which is preliminary data.</text>
</comment>
<proteinExistence type="predicted"/>
<dbReference type="SMART" id="SM00324">
    <property type="entry name" value="RhoGAP"/>
    <property type="match status" value="1"/>
</dbReference>
<dbReference type="InterPro" id="IPR046985">
    <property type="entry name" value="IP5"/>
</dbReference>
<dbReference type="Gene3D" id="3.60.10.10">
    <property type="entry name" value="Endonuclease/exonuclease/phosphatase"/>
    <property type="match status" value="1"/>
</dbReference>
<evidence type="ECO:0000313" key="8">
    <source>
        <dbReference type="Proteomes" id="UP000724874"/>
    </source>
</evidence>
<dbReference type="Pfam" id="PF22669">
    <property type="entry name" value="Exo_endo_phos2"/>
    <property type="match status" value="1"/>
</dbReference>
<organism evidence="7 8">
    <name type="scientific">Gymnopilus junonius</name>
    <name type="common">Spectacular rustgill mushroom</name>
    <name type="synonym">Gymnopilus spectabilis subsp. junonius</name>
    <dbReference type="NCBI Taxonomy" id="109634"/>
    <lineage>
        <taxon>Eukaryota</taxon>
        <taxon>Fungi</taxon>
        <taxon>Dikarya</taxon>
        <taxon>Basidiomycota</taxon>
        <taxon>Agaricomycotina</taxon>
        <taxon>Agaricomycetes</taxon>
        <taxon>Agaricomycetidae</taxon>
        <taxon>Agaricales</taxon>
        <taxon>Agaricineae</taxon>
        <taxon>Hymenogastraceae</taxon>
        <taxon>Gymnopilus</taxon>
    </lineage>
</organism>
<evidence type="ECO:0000313" key="7">
    <source>
        <dbReference type="EMBL" id="KAF8909683.1"/>
    </source>
</evidence>
<dbReference type="Pfam" id="PF00620">
    <property type="entry name" value="RhoGAP"/>
    <property type="match status" value="1"/>
</dbReference>
<dbReference type="EMBL" id="JADNYJ010000008">
    <property type="protein sequence ID" value="KAF8909683.1"/>
    <property type="molecule type" value="Genomic_DNA"/>
</dbReference>
<dbReference type="AlphaFoldDB" id="A0A9P5TSL4"/>
<protein>
    <submittedName>
        <fullName evidence="7">Endonuclease/exonuclease/phosphatase</fullName>
    </submittedName>
</protein>
<dbReference type="PROSITE" id="PS50238">
    <property type="entry name" value="RHOGAP"/>
    <property type="match status" value="1"/>
</dbReference>
<dbReference type="SUPFAM" id="SSF56219">
    <property type="entry name" value="DNase I-like"/>
    <property type="match status" value="1"/>
</dbReference>
<dbReference type="GO" id="GO:0004439">
    <property type="term" value="F:phosphatidylinositol-4,5-bisphosphate 5-phosphatase activity"/>
    <property type="evidence" value="ECO:0007669"/>
    <property type="project" value="TreeGrafter"/>
</dbReference>
<dbReference type="InterPro" id="IPR048869">
    <property type="entry name" value="OCRL-1_2_ASH"/>
</dbReference>
<dbReference type="GO" id="GO:0004519">
    <property type="term" value="F:endonuclease activity"/>
    <property type="evidence" value="ECO:0007669"/>
    <property type="project" value="UniProtKB-KW"/>
</dbReference>
<reference evidence="7" key="1">
    <citation type="submission" date="2020-11" db="EMBL/GenBank/DDBJ databases">
        <authorList>
            <consortium name="DOE Joint Genome Institute"/>
            <person name="Ahrendt S."/>
            <person name="Riley R."/>
            <person name="Andreopoulos W."/>
            <person name="LaButti K."/>
            <person name="Pangilinan J."/>
            <person name="Ruiz-duenas F.J."/>
            <person name="Barrasa J.M."/>
            <person name="Sanchez-Garcia M."/>
            <person name="Camarero S."/>
            <person name="Miyauchi S."/>
            <person name="Serrano A."/>
            <person name="Linde D."/>
            <person name="Babiker R."/>
            <person name="Drula E."/>
            <person name="Ayuso-Fernandez I."/>
            <person name="Pacheco R."/>
            <person name="Padilla G."/>
            <person name="Ferreira P."/>
            <person name="Barriuso J."/>
            <person name="Kellner H."/>
            <person name="Castanera R."/>
            <person name="Alfaro M."/>
            <person name="Ramirez L."/>
            <person name="Pisabarro A.G."/>
            <person name="Kuo A."/>
            <person name="Tritt A."/>
            <person name="Lipzen A."/>
            <person name="He G."/>
            <person name="Yan M."/>
            <person name="Ng V."/>
            <person name="Cullen D."/>
            <person name="Martin F."/>
            <person name="Rosso M.-N."/>
            <person name="Henrissat B."/>
            <person name="Hibbett D."/>
            <person name="Martinez A.T."/>
            <person name="Grigoriev I.V."/>
        </authorList>
    </citation>
    <scope>NUCLEOTIDE SEQUENCE</scope>
    <source>
        <strain evidence="7">AH 44721</strain>
    </source>
</reference>
<dbReference type="GO" id="GO:0007165">
    <property type="term" value="P:signal transduction"/>
    <property type="evidence" value="ECO:0007669"/>
    <property type="project" value="InterPro"/>
</dbReference>
<dbReference type="InterPro" id="IPR036691">
    <property type="entry name" value="Endo/exonu/phosph_ase_sf"/>
</dbReference>
<name>A0A9P5TSL4_GYMJU</name>
<evidence type="ECO:0000259" key="6">
    <source>
        <dbReference type="PROSITE" id="PS50238"/>
    </source>
</evidence>
<evidence type="ECO:0000256" key="5">
    <source>
        <dbReference type="SAM" id="MobiDB-lite"/>
    </source>
</evidence>
<sequence>MAALALIQNILRSPDEVKAVLEAALVDPSGTSGNDAQSRRVLAVVSHRDDWDLTEEGSLFVCKYKPGPNGQSEELDVHRVYAIYGDFSIVISQMRRGTIDLQTTSPRKSMLEQSGSVMGLSINAAEGLADDAQPPSFFTPDVEGCRSQFSDQPSSSTTHFNWLRPYFAKYMTIASLTNTPQDLRLVNKPLLERLSPASAGFMSDDQSDAQLIRDDWTEVGTFNVNGKMPSQDLSAWVQPAYAPPVKNVSPISLVEVARNPFDWILRRPNAAAEPEKEEPDETPLRVDTDDLDNPDMLVLGFQELDLSTEALIYSTNTVREDAWSLAVFASLGEKAVKYEKLASKQLVGMLILMIVKKSLKPYFGDVKTTAAGAGILGVMGNKGGTAIRVSFTPPVPTEGKKKVIVSSPGPTILTFVNAHLAAFDEMVDKRNSDFFDLSRRLTFENTLSPLSSPTRETEDPFTAGFSSVPTGIIPLSIYETDALFWMFGMSDLNYRLDLSEVHVRRILRDDEWQDASKFEALLRFDQLRNAMLEKKAFEDFKEAPIIHMPSYRFSPGLMMDKFGYDLKRKPAWTDRILHMHGSDCRVNQISYTSHPQIVMSDHRPVAADFNLDLDLYDLDLFRSHVHTLFHEVDHLDGESTHDRGGLKVEDTYVDFEKVFYDVPVERKIRVRNTGKGPRAFRFVPIQLDSPIHPEWLQIYPMMGVILPNEVTEISLRAHIDNDVASILNLRPSDLSGTLILHTVLGKDHFISVSGEYQYTCFANKLTRLTRLRGPIRSMESPNDLLPEVNAVNAPREVMRLVNWMMSSPANKDELFVIRGAQGIIRIIRECLDTGDEFPYAPSTPDPQISLAFASALLLFLDSLGDPIIPAVLHPQCLEMTNRDEAFELLDALMPAAVNVWISITAFLHFICQSSENEDQAERISTIFAPVLLRDDPKLAIPPVPPHGKRKFLLYFIG</sequence>
<keyword evidence="7" id="KW-0255">Endonuclease</keyword>
<feature type="domain" description="Rho-GAP" evidence="6">
    <location>
        <begin position="786"/>
        <end position="957"/>
    </location>
</feature>
<gene>
    <name evidence="7" type="ORF">CPB84DRAFT_1842917</name>
</gene>
<dbReference type="GO" id="GO:0031901">
    <property type="term" value="C:early endosome membrane"/>
    <property type="evidence" value="ECO:0007669"/>
    <property type="project" value="UniProtKB-SubCell"/>
</dbReference>
<keyword evidence="4" id="KW-0968">Cytoplasmic vesicle</keyword>
<dbReference type="SUPFAM" id="SSF48350">
    <property type="entry name" value="GTPase activation domain, GAP"/>
    <property type="match status" value="1"/>
</dbReference>
<dbReference type="Proteomes" id="UP000724874">
    <property type="component" value="Unassembled WGS sequence"/>
</dbReference>
<feature type="region of interest" description="Disordered" evidence="5">
    <location>
        <begin position="269"/>
        <end position="289"/>
    </location>
</feature>
<dbReference type="Gene3D" id="1.10.555.10">
    <property type="entry name" value="Rho GTPase activation protein"/>
    <property type="match status" value="1"/>
</dbReference>
<dbReference type="Gene3D" id="2.30.29.110">
    <property type="match status" value="1"/>
</dbReference>
<evidence type="ECO:0000256" key="1">
    <source>
        <dbReference type="ARBA" id="ARBA00004146"/>
    </source>
</evidence>
<dbReference type="InterPro" id="IPR008936">
    <property type="entry name" value="Rho_GTPase_activation_prot"/>
</dbReference>
<evidence type="ECO:0000256" key="3">
    <source>
        <dbReference type="ARBA" id="ARBA00022753"/>
    </source>
</evidence>
<keyword evidence="7" id="KW-0378">Hydrolase</keyword>
<dbReference type="PANTHER" id="PTHR11200:SF300">
    <property type="entry name" value="TYPE II INOSITOL 1,4,5-TRISPHOSPHATE 5-PHOSPHATASE"/>
    <property type="match status" value="1"/>
</dbReference>
<keyword evidence="7" id="KW-0540">Nuclease</keyword>
<dbReference type="GO" id="GO:0046856">
    <property type="term" value="P:phosphatidylinositol dephosphorylation"/>
    <property type="evidence" value="ECO:0007669"/>
    <property type="project" value="InterPro"/>
</dbReference>
<dbReference type="Pfam" id="PF21310">
    <property type="entry name" value="OCRL-like_ASH"/>
    <property type="match status" value="1"/>
</dbReference>
<keyword evidence="3" id="KW-0967">Endosome</keyword>
<keyword evidence="8" id="KW-1185">Reference proteome</keyword>
<evidence type="ECO:0000256" key="2">
    <source>
        <dbReference type="ARBA" id="ARBA00004580"/>
    </source>
</evidence>
<dbReference type="OrthoDB" id="7862313at2759"/>
<dbReference type="InterPro" id="IPR013783">
    <property type="entry name" value="Ig-like_fold"/>
</dbReference>
<dbReference type="PANTHER" id="PTHR11200">
    <property type="entry name" value="INOSITOL 5-PHOSPHATASE"/>
    <property type="match status" value="1"/>
</dbReference>
<accession>A0A9P5TSL4</accession>
<dbReference type="SMART" id="SM00128">
    <property type="entry name" value="IPPc"/>
    <property type="match status" value="1"/>
</dbReference>
<dbReference type="InterPro" id="IPR000300">
    <property type="entry name" value="IPPc"/>
</dbReference>
<dbReference type="InterPro" id="IPR000198">
    <property type="entry name" value="RhoGAP_dom"/>
</dbReference>
<evidence type="ECO:0000256" key="4">
    <source>
        <dbReference type="ARBA" id="ARBA00023329"/>
    </source>
</evidence>
<dbReference type="Gene3D" id="2.60.40.10">
    <property type="entry name" value="Immunoglobulins"/>
    <property type="match status" value="1"/>
</dbReference>
<comment type="subcellular location">
    <subcellularLocation>
        <location evidence="2">Cytoplasmic vesicle</location>
        <location evidence="2">Phagosome membrane</location>
    </subcellularLocation>
    <subcellularLocation>
        <location evidence="1">Early endosome membrane</location>
    </subcellularLocation>
</comment>